<keyword evidence="1" id="KW-1133">Transmembrane helix</keyword>
<gene>
    <name evidence="2" type="ORF">B0T16DRAFT_110220</name>
</gene>
<feature type="transmembrane region" description="Helical" evidence="1">
    <location>
        <begin position="509"/>
        <end position="536"/>
    </location>
</feature>
<sequence>MGLNEKEKVEVTVVTAELEPADSILPASPDIAKRTRTFTFPVLLRAQSWRTWRDTAREDLKSMEWLVALRWTAMALWAYGLVFALASLSSLAADHLDTPDFISHFLDIFGLRSKLWFLSAQKTACQPNGNFSMYPYTYRWWSMADFFEITMGFKSLSFTQAKVVDIVSGMVLGRLAQALAGYVSWRVFADYLTTSMAAKPATYTTFWVVFLHREPSLAAGLRLLREFFRGGALNSKVAMAFMSWTFLFVLSIPTLANSMTGYGPVSAAFIRTPDIKHDSNSSDNAQPSNWLSLRSSLTRFYNFRETMYLIHDGARVGLTNDFPISFPLQMVHFAGSSGHSAFEYSDGEPLLNMGDRNWECKPCIASQKGDIDCMRANVSSYVQTYGFNGVSGDVSSTFMGIELPAPVLNISVMFIPGNRIYGSGKSLRSGKSWYDLWEPNSSFPDECFGRDWTDPRTGEKPAQDRRNRYYQDPLDRAYSLDVIEGVGTCQPVAVRCEGSDDDLCTIQQYLWGFSYVQLFLNLLLYFIWTIGLYIMWLKSAVQLPLKGSPEVPRGWRALIHLGETIRRDLDRRGIDPDKLTDRQLKTEIRKQLHGGSVTFDKMLKAPGFGFWRTFQSWRRRGGNRRFFQWSMATAGTAVLFNILGWAIKDYQFGLVAVVAGYVLSFAFMGLLWSMALGNNTTSKTMFIVAWSVFAPAVWFGFRLIPFWAL</sequence>
<evidence type="ECO:0000313" key="3">
    <source>
        <dbReference type="Proteomes" id="UP001174936"/>
    </source>
</evidence>
<proteinExistence type="predicted"/>
<reference evidence="2" key="1">
    <citation type="submission" date="2023-06" db="EMBL/GenBank/DDBJ databases">
        <title>Genome-scale phylogeny and comparative genomics of the fungal order Sordariales.</title>
        <authorList>
            <consortium name="Lawrence Berkeley National Laboratory"/>
            <person name="Hensen N."/>
            <person name="Bonometti L."/>
            <person name="Westerberg I."/>
            <person name="Brannstrom I.O."/>
            <person name="Guillou S."/>
            <person name="Cros-Aarteil S."/>
            <person name="Calhoun S."/>
            <person name="Haridas S."/>
            <person name="Kuo A."/>
            <person name="Mondo S."/>
            <person name="Pangilinan J."/>
            <person name="Riley R."/>
            <person name="Labutti K."/>
            <person name="Andreopoulos B."/>
            <person name="Lipzen A."/>
            <person name="Chen C."/>
            <person name="Yanf M."/>
            <person name="Daum C."/>
            <person name="Ng V."/>
            <person name="Clum A."/>
            <person name="Steindorff A."/>
            <person name="Ohm R."/>
            <person name="Martin F."/>
            <person name="Silar P."/>
            <person name="Natvig D."/>
            <person name="Lalanne C."/>
            <person name="Gautier V."/>
            <person name="Ament-Velasquez S.L."/>
            <person name="Kruys A."/>
            <person name="Hutchinson M.I."/>
            <person name="Powell A.J."/>
            <person name="Barry K."/>
            <person name="Miller A.N."/>
            <person name="Grigoriev I.V."/>
            <person name="Debuchy R."/>
            <person name="Gladieux P."/>
            <person name="Thoren M.H."/>
            <person name="Johannesson H."/>
        </authorList>
    </citation>
    <scope>NUCLEOTIDE SEQUENCE</scope>
    <source>
        <strain evidence="2">SMH2532-1</strain>
    </source>
</reference>
<evidence type="ECO:0000256" key="1">
    <source>
        <dbReference type="SAM" id="Phobius"/>
    </source>
</evidence>
<dbReference type="EMBL" id="JAULSV010000002">
    <property type="protein sequence ID" value="KAK0653027.1"/>
    <property type="molecule type" value="Genomic_DNA"/>
</dbReference>
<dbReference type="Proteomes" id="UP001174936">
    <property type="component" value="Unassembled WGS sequence"/>
</dbReference>
<feature type="transmembrane region" description="Helical" evidence="1">
    <location>
        <begin position="687"/>
        <end position="708"/>
    </location>
</feature>
<evidence type="ECO:0000313" key="2">
    <source>
        <dbReference type="EMBL" id="KAK0653027.1"/>
    </source>
</evidence>
<organism evidence="2 3">
    <name type="scientific">Cercophora newfieldiana</name>
    <dbReference type="NCBI Taxonomy" id="92897"/>
    <lineage>
        <taxon>Eukaryota</taxon>
        <taxon>Fungi</taxon>
        <taxon>Dikarya</taxon>
        <taxon>Ascomycota</taxon>
        <taxon>Pezizomycotina</taxon>
        <taxon>Sordariomycetes</taxon>
        <taxon>Sordariomycetidae</taxon>
        <taxon>Sordariales</taxon>
        <taxon>Lasiosphaeriaceae</taxon>
        <taxon>Cercophora</taxon>
    </lineage>
</organism>
<protein>
    <submittedName>
        <fullName evidence="2">Uncharacterized protein</fullName>
    </submittedName>
</protein>
<comment type="caution">
    <text evidence="2">The sequence shown here is derived from an EMBL/GenBank/DDBJ whole genome shotgun (WGS) entry which is preliminary data.</text>
</comment>
<accession>A0AA39YI28</accession>
<feature type="transmembrane region" description="Helical" evidence="1">
    <location>
        <begin position="626"/>
        <end position="647"/>
    </location>
</feature>
<name>A0AA39YI28_9PEZI</name>
<keyword evidence="1" id="KW-0812">Transmembrane</keyword>
<feature type="transmembrane region" description="Helical" evidence="1">
    <location>
        <begin position="68"/>
        <end position="88"/>
    </location>
</feature>
<keyword evidence="3" id="KW-1185">Reference proteome</keyword>
<feature type="transmembrane region" description="Helical" evidence="1">
    <location>
        <begin position="653"/>
        <end position="675"/>
    </location>
</feature>
<dbReference type="AlphaFoldDB" id="A0AA39YI28"/>
<keyword evidence="1" id="KW-0472">Membrane</keyword>